<feature type="transmembrane region" description="Helical" evidence="1">
    <location>
        <begin position="26"/>
        <end position="43"/>
    </location>
</feature>
<sequence length="44" mass="5197">MEEDKERDLEILKNYQKKEAQGIKKIFIIIFILVALGYLANLLM</sequence>
<dbReference type="EMBL" id="KT997802">
    <property type="protein sequence ID" value="ANO58237.1"/>
    <property type="molecule type" value="Genomic_DNA"/>
</dbReference>
<dbReference type="EMBL" id="KT997882">
    <property type="protein sequence ID" value="ANO58398.1"/>
    <property type="molecule type" value="Genomic_DNA"/>
</dbReference>
<name>A0A1B0Z2H5_9PROT</name>
<evidence type="ECO:0000313" key="2">
    <source>
        <dbReference type="EMBL" id="ANO58398.1"/>
    </source>
</evidence>
<keyword evidence="1" id="KW-1133">Transmembrane helix</keyword>
<reference evidence="2" key="1">
    <citation type="submission" date="2015-11" db="EMBL/GenBank/DDBJ databases">
        <title>Genomes of Abundant and Widespread Viruses from the Deep Ocean.</title>
        <authorList>
            <person name="Mizuno C.M."/>
            <person name="Ghai R."/>
            <person name="Saghai A."/>
            <person name="Lopez-Garcia P."/>
            <person name="Rodriguez-Valera F."/>
        </authorList>
    </citation>
    <scope>NUCLEOTIDE SEQUENCE</scope>
</reference>
<accession>A0A1B0Z2H5</accession>
<dbReference type="AlphaFoldDB" id="A0A1B0Z2H5"/>
<protein>
    <submittedName>
        <fullName evidence="2">Uncharacterized protein</fullName>
    </submittedName>
</protein>
<evidence type="ECO:0000256" key="1">
    <source>
        <dbReference type="SAM" id="Phobius"/>
    </source>
</evidence>
<organism evidence="2">
    <name type="scientific">uncultured Alphaproteobacteria bacterium</name>
    <dbReference type="NCBI Taxonomy" id="91750"/>
    <lineage>
        <taxon>Bacteria</taxon>
        <taxon>Pseudomonadati</taxon>
        <taxon>Pseudomonadota</taxon>
        <taxon>Alphaproteobacteria</taxon>
        <taxon>environmental samples</taxon>
    </lineage>
</organism>
<keyword evidence="1" id="KW-0472">Membrane</keyword>
<keyword evidence="1" id="KW-0812">Transmembrane</keyword>
<proteinExistence type="predicted"/>